<feature type="transmembrane region" description="Helical" evidence="1">
    <location>
        <begin position="41"/>
        <end position="62"/>
    </location>
</feature>
<keyword evidence="5" id="KW-1185">Reference proteome</keyword>
<feature type="compositionally biased region" description="Low complexity" evidence="2">
    <location>
        <begin position="325"/>
        <end position="334"/>
    </location>
</feature>
<evidence type="ECO:0000256" key="1">
    <source>
        <dbReference type="RuleBase" id="RU367073"/>
    </source>
</evidence>
<dbReference type="GeneID" id="28977254"/>
<dbReference type="PANTHER" id="PTHR22166:SF12">
    <property type="entry name" value="ENDOPLASMIC RETICULUM JUNCTION FORMATION PROTEIN LUNAPARK"/>
    <property type="match status" value="1"/>
</dbReference>
<reference evidence="4 5" key="1">
    <citation type="journal article" date="2015" name="Front. Microbiol.">
        <title>Genome sequence of the plant growth promoting endophytic yeast Rhodotorula graminis WP1.</title>
        <authorList>
            <person name="Firrincieli A."/>
            <person name="Otillar R."/>
            <person name="Salamov A."/>
            <person name="Schmutz J."/>
            <person name="Khan Z."/>
            <person name="Redman R.S."/>
            <person name="Fleck N.D."/>
            <person name="Lindquist E."/>
            <person name="Grigoriev I.V."/>
            <person name="Doty S.L."/>
        </authorList>
    </citation>
    <scope>NUCLEOTIDE SEQUENCE [LARGE SCALE GENOMIC DNA]</scope>
    <source>
        <strain evidence="4 5">WP1</strain>
    </source>
</reference>
<feature type="compositionally biased region" description="Pro residues" evidence="2">
    <location>
        <begin position="228"/>
        <end position="239"/>
    </location>
</feature>
<dbReference type="InterPro" id="IPR040115">
    <property type="entry name" value="Lnp"/>
</dbReference>
<dbReference type="GO" id="GO:0008270">
    <property type="term" value="F:zinc ion binding"/>
    <property type="evidence" value="ECO:0007669"/>
    <property type="project" value="UniProtKB-KW"/>
</dbReference>
<dbReference type="RefSeq" id="XP_018271435.1">
    <property type="nucleotide sequence ID" value="XM_018416806.1"/>
</dbReference>
<feature type="compositionally biased region" description="Pro residues" evidence="2">
    <location>
        <begin position="168"/>
        <end position="178"/>
    </location>
</feature>
<dbReference type="OrthoDB" id="1725934at2759"/>
<dbReference type="Pfam" id="PF10058">
    <property type="entry name" value="Zn_ribbon_10"/>
    <property type="match status" value="1"/>
</dbReference>
<sequence>MGALFSRPKEADYDTVLAKLQTQIAARQARLQQIRVRERRLNALLITYGVVAWILYTVLWYFGIVGVRGTVAGLPAAAAGAAPVVLGPVAIIFTRRASRWFYHRKQDKEETQVKVLVKQKQDKVEEIKKKTGYYSTRDLLEKYDEALRKGPSSAPSTPAKQQAKPGAKPTPVPFPGSPSTPQAVAARPGTPAAAAAMTPQQRASAAIPSAPGTPAQLAFPPGAAPTGAFPPAPFPPASPQPRTLLDKVADALLGVSPEDTNPMNRYALICGQCYAHNGLAKKDEFDFVQYRCPRCGHFNPPRRAPASASLSAGDPHRHRRVVSEAAPSPLSLSSTRPWGVDKADEPREVDEDEDREGEMREVSPAATRAASAAGRAGEKEGTSTTALKEGGEARRRRRKDKVDADEDDRMDVDGSE</sequence>
<comment type="function">
    <text evidence="1">Plays a role in determining ER morphology.</text>
</comment>
<protein>
    <recommendedName>
        <fullName evidence="1">Endoplasmic reticulum junction formation protein lunapark</fullName>
    </recommendedName>
</protein>
<keyword evidence="1" id="KW-0479">Metal-binding</keyword>
<comment type="domain">
    <text evidence="1">The C4-type zinc finger motif is necessary both for its ER three-way tubular junction localization and formation.</text>
</comment>
<feature type="compositionally biased region" description="Low complexity" evidence="2">
    <location>
        <begin position="365"/>
        <end position="375"/>
    </location>
</feature>
<feature type="compositionally biased region" description="Acidic residues" evidence="2">
    <location>
        <begin position="403"/>
        <end position="416"/>
    </location>
</feature>
<organism evidence="4 5">
    <name type="scientific">Rhodotorula graminis (strain WP1)</name>
    <dbReference type="NCBI Taxonomy" id="578459"/>
    <lineage>
        <taxon>Eukaryota</taxon>
        <taxon>Fungi</taxon>
        <taxon>Dikarya</taxon>
        <taxon>Basidiomycota</taxon>
        <taxon>Pucciniomycotina</taxon>
        <taxon>Microbotryomycetes</taxon>
        <taxon>Sporidiobolales</taxon>
        <taxon>Sporidiobolaceae</taxon>
        <taxon>Rhodotorula</taxon>
    </lineage>
</organism>
<keyword evidence="1" id="KW-0812">Transmembrane</keyword>
<gene>
    <name evidence="4" type="ORF">RHOBADRAFT_53368</name>
</gene>
<keyword evidence="1" id="KW-0472">Membrane</keyword>
<dbReference type="EMBL" id="KQ474078">
    <property type="protein sequence ID" value="KPV75386.1"/>
    <property type="molecule type" value="Genomic_DNA"/>
</dbReference>
<dbReference type="PANTHER" id="PTHR22166">
    <property type="entry name" value="ENDOPLASMIC RETICULUM JUNCTION FORMATION PROTEIN LUNAPARK"/>
    <property type="match status" value="1"/>
</dbReference>
<evidence type="ECO:0000313" key="5">
    <source>
        <dbReference type="Proteomes" id="UP000053890"/>
    </source>
</evidence>
<evidence type="ECO:0000259" key="3">
    <source>
        <dbReference type="Pfam" id="PF10058"/>
    </source>
</evidence>
<evidence type="ECO:0000256" key="2">
    <source>
        <dbReference type="SAM" id="MobiDB-lite"/>
    </source>
</evidence>
<dbReference type="STRING" id="578459.A0A194S7J8"/>
<keyword evidence="1" id="KW-0863">Zinc-finger</keyword>
<feature type="compositionally biased region" description="Low complexity" evidence="2">
    <location>
        <begin position="218"/>
        <end position="227"/>
    </location>
</feature>
<keyword evidence="1" id="KW-1133">Transmembrane helix</keyword>
<feature type="domain" description="Lunapark zinc ribbon" evidence="3">
    <location>
        <begin position="245"/>
        <end position="299"/>
    </location>
</feature>
<feature type="compositionally biased region" description="Low complexity" evidence="2">
    <location>
        <begin position="182"/>
        <end position="206"/>
    </location>
</feature>
<name>A0A194S7J8_RHOGW</name>
<dbReference type="OMA" id="PKWYDRI"/>
<comment type="subcellular location">
    <subcellularLocation>
        <location evidence="1">Endoplasmic reticulum membrane</location>
        <topology evidence="1">Multi-pass membrane protein</topology>
    </subcellularLocation>
</comment>
<proteinExistence type="inferred from homology"/>
<feature type="region of interest" description="Disordered" evidence="2">
    <location>
        <begin position="147"/>
        <end position="242"/>
    </location>
</feature>
<evidence type="ECO:0000313" key="4">
    <source>
        <dbReference type="EMBL" id="KPV75386.1"/>
    </source>
</evidence>
<keyword evidence="1" id="KW-0862">Zinc</keyword>
<dbReference type="Proteomes" id="UP000053890">
    <property type="component" value="Unassembled WGS sequence"/>
</dbReference>
<comment type="similarity">
    <text evidence="1">Belongs to the lunapark family.</text>
</comment>
<accession>A0A194S7J8</accession>
<feature type="transmembrane region" description="Helical" evidence="1">
    <location>
        <begin position="74"/>
        <end position="94"/>
    </location>
</feature>
<dbReference type="InterPro" id="IPR019273">
    <property type="entry name" value="Lunapark_Znf"/>
</dbReference>
<dbReference type="GO" id="GO:1903373">
    <property type="term" value="P:positive regulation of endoplasmic reticulum tubular network organization"/>
    <property type="evidence" value="ECO:0007669"/>
    <property type="project" value="UniProtKB-UniRule"/>
</dbReference>
<feature type="compositionally biased region" description="Acidic residues" evidence="2">
    <location>
        <begin position="347"/>
        <end position="356"/>
    </location>
</feature>
<dbReference type="GO" id="GO:0098826">
    <property type="term" value="C:endoplasmic reticulum tubular network membrane"/>
    <property type="evidence" value="ECO:0007669"/>
    <property type="project" value="UniProtKB-UniRule"/>
</dbReference>
<feature type="region of interest" description="Disordered" evidence="2">
    <location>
        <begin position="298"/>
        <end position="416"/>
    </location>
</feature>
<keyword evidence="1" id="KW-0256">Endoplasmic reticulum</keyword>
<dbReference type="GO" id="GO:0071788">
    <property type="term" value="P:endoplasmic reticulum tubular network maintenance"/>
    <property type="evidence" value="ECO:0007669"/>
    <property type="project" value="UniProtKB-UniRule"/>
</dbReference>
<dbReference type="AlphaFoldDB" id="A0A194S7J8"/>